<dbReference type="Pfam" id="PF00004">
    <property type="entry name" value="AAA"/>
    <property type="match status" value="1"/>
</dbReference>
<dbReference type="InterPro" id="IPR050238">
    <property type="entry name" value="DNA_Rep/Repair_Clamp_Loader"/>
</dbReference>
<dbReference type="GO" id="GO:0005663">
    <property type="term" value="C:DNA replication factor C complex"/>
    <property type="evidence" value="ECO:0007669"/>
    <property type="project" value="TreeGrafter"/>
</dbReference>
<evidence type="ECO:0000256" key="1">
    <source>
        <dbReference type="ARBA" id="ARBA00005378"/>
    </source>
</evidence>
<dbReference type="VEuPathDB" id="GiardiaDB:SS50377_22953"/>
<dbReference type="GO" id="GO:0003689">
    <property type="term" value="F:DNA clamp loader activity"/>
    <property type="evidence" value="ECO:0007669"/>
    <property type="project" value="TreeGrafter"/>
</dbReference>
<evidence type="ECO:0000313" key="6">
    <source>
        <dbReference type="Proteomes" id="UP000018208"/>
    </source>
</evidence>
<dbReference type="InterPro" id="IPR003593">
    <property type="entry name" value="AAA+_ATPase"/>
</dbReference>
<organism evidence="3">
    <name type="scientific">Spironucleus salmonicida</name>
    <dbReference type="NCBI Taxonomy" id="348837"/>
    <lineage>
        <taxon>Eukaryota</taxon>
        <taxon>Metamonada</taxon>
        <taxon>Diplomonadida</taxon>
        <taxon>Hexamitidae</taxon>
        <taxon>Hexamitinae</taxon>
        <taxon>Spironucleus</taxon>
    </lineage>
</organism>
<dbReference type="RefSeq" id="XP_067766094.1">
    <property type="nucleotide sequence ID" value="XM_067906826.1"/>
</dbReference>
<dbReference type="CDD" id="cd00009">
    <property type="entry name" value="AAA"/>
    <property type="match status" value="1"/>
</dbReference>
<dbReference type="AlphaFoldDB" id="V6M120"/>
<name>V6M120_9EUKA</name>
<dbReference type="GO" id="GO:0005524">
    <property type="term" value="F:ATP binding"/>
    <property type="evidence" value="ECO:0007669"/>
    <property type="project" value="InterPro"/>
</dbReference>
<evidence type="ECO:0000313" key="3">
    <source>
        <dbReference type="EMBL" id="EST46864.1"/>
    </source>
</evidence>
<keyword evidence="6" id="KW-1185">Reference proteome</keyword>
<dbReference type="GO" id="GO:0006281">
    <property type="term" value="P:DNA repair"/>
    <property type="evidence" value="ECO:0007669"/>
    <property type="project" value="TreeGrafter"/>
</dbReference>
<dbReference type="Proteomes" id="UP000018208">
    <property type="component" value="Unassembled WGS sequence"/>
</dbReference>
<dbReference type="GO" id="GO:0005634">
    <property type="term" value="C:nucleus"/>
    <property type="evidence" value="ECO:0007669"/>
    <property type="project" value="TreeGrafter"/>
</dbReference>
<dbReference type="EMBL" id="AUWU02000003">
    <property type="protein sequence ID" value="KAH0575324.1"/>
    <property type="molecule type" value="Genomic_DNA"/>
</dbReference>
<dbReference type="PANTHER" id="PTHR11669:SF9">
    <property type="entry name" value="REPLICATION FACTOR C SUBUNIT 5"/>
    <property type="match status" value="1"/>
</dbReference>
<dbReference type="InterPro" id="IPR003959">
    <property type="entry name" value="ATPase_AAA_core"/>
</dbReference>
<feature type="domain" description="AAA+ ATPase" evidence="2">
    <location>
        <begin position="35"/>
        <end position="169"/>
    </location>
</feature>
<gene>
    <name evidence="4" type="ORF">SS50377_22950</name>
    <name evidence="5" type="ORF">SS50377_22953</name>
    <name evidence="3" type="ORF">SS50377_jh042</name>
</gene>
<protein>
    <submittedName>
        <fullName evidence="3">Replication factor C, subunit 3</fullName>
    </submittedName>
</protein>
<dbReference type="GO" id="GO:0016887">
    <property type="term" value="F:ATP hydrolysis activity"/>
    <property type="evidence" value="ECO:0007669"/>
    <property type="project" value="InterPro"/>
</dbReference>
<dbReference type="GeneID" id="94296973"/>
<dbReference type="Gene3D" id="3.40.50.300">
    <property type="entry name" value="P-loop containing nucleotide triphosphate hydrolases"/>
    <property type="match status" value="1"/>
</dbReference>
<dbReference type="PANTHER" id="PTHR11669">
    <property type="entry name" value="REPLICATION FACTOR C / DNA POLYMERASE III GAMMA-TAU SUBUNIT"/>
    <property type="match status" value="1"/>
</dbReference>
<comment type="similarity">
    <text evidence="1">Belongs to the activator 1 small subunits family.</text>
</comment>
<dbReference type="VEuPathDB" id="GiardiaDB:SS50377_22950"/>
<sequence>MSLPFTEKYRPRTFDEIHSHARIKAQLTRFVAQGQLPHLLFFGPPGTGKTTTVHALARMLFGDAFRARILELNASDENGIDAVREKIIGFVRAKSLFQASAEGGLAGLKLIVLDECDQMSGVAQGALRRVMETASHTARFVLLCNYPQKLIPPLLSRTAKFRFRPVATEFSSGYLQGICEREAYAVPAAFCAAVCDICAGDLRASVNLLQHAISLRVSTLAGLVALSAKPAWSAILRLAEPSSFREKHAQVQDIVAAGVSVDDLVAELLRLDLAPKQIVGLGEIDEGCCLGAETGSLVAGIAGVLMG</sequence>
<evidence type="ECO:0000259" key="2">
    <source>
        <dbReference type="SMART" id="SM00382"/>
    </source>
</evidence>
<dbReference type="SMART" id="SM00382">
    <property type="entry name" value="AAA"/>
    <property type="match status" value="1"/>
</dbReference>
<dbReference type="GO" id="GO:0006261">
    <property type="term" value="P:DNA-templated DNA replication"/>
    <property type="evidence" value="ECO:0007669"/>
    <property type="project" value="TreeGrafter"/>
</dbReference>
<reference evidence="3 4" key="1">
    <citation type="journal article" date="2014" name="PLoS Genet.">
        <title>The Genome of Spironucleus salmonicida Highlights a Fish Pathogen Adapted to Fluctuating Environments.</title>
        <authorList>
            <person name="Xu F."/>
            <person name="Jerlstrom-Hultqvist J."/>
            <person name="Einarsson E."/>
            <person name="Astvaldsson A."/>
            <person name="Svard S.G."/>
            <person name="Andersson J.O."/>
        </authorList>
    </citation>
    <scope>NUCLEOTIDE SEQUENCE</scope>
    <source>
        <strain evidence="4">ATCC 50377</strain>
    </source>
</reference>
<evidence type="ECO:0000313" key="4">
    <source>
        <dbReference type="EMBL" id="KAH0575321.1"/>
    </source>
</evidence>
<dbReference type="EMBL" id="AUWU02000003">
    <property type="protein sequence ID" value="KAH0575321.1"/>
    <property type="molecule type" value="Genomic_DNA"/>
</dbReference>
<reference evidence="4" key="2">
    <citation type="submission" date="2020-12" db="EMBL/GenBank/DDBJ databases">
        <title>New Spironucleus salmonicida genome in near-complete chromosomes.</title>
        <authorList>
            <person name="Xu F."/>
            <person name="Kurt Z."/>
            <person name="Jimenez-Gonzalez A."/>
            <person name="Astvaldsson A."/>
            <person name="Andersson J.O."/>
            <person name="Svard S.G."/>
        </authorList>
    </citation>
    <scope>NUCLEOTIDE SEQUENCE</scope>
    <source>
        <strain evidence="4">ATCC 50377</strain>
    </source>
</reference>
<accession>V6M120</accession>
<dbReference type="OrthoDB" id="4199794at2759"/>
<dbReference type="InterPro" id="IPR027417">
    <property type="entry name" value="P-loop_NTPase"/>
</dbReference>
<dbReference type="Gene3D" id="1.10.8.60">
    <property type="match status" value="1"/>
</dbReference>
<dbReference type="KEGG" id="ssao:94296973"/>
<dbReference type="EMBL" id="KI546058">
    <property type="protein sequence ID" value="EST46864.1"/>
    <property type="molecule type" value="Genomic_DNA"/>
</dbReference>
<proteinExistence type="inferred from homology"/>
<evidence type="ECO:0000313" key="5">
    <source>
        <dbReference type="EMBL" id="KAH0575324.1"/>
    </source>
</evidence>
<dbReference type="SUPFAM" id="SSF52540">
    <property type="entry name" value="P-loop containing nucleoside triphosphate hydrolases"/>
    <property type="match status" value="1"/>
</dbReference>